<keyword evidence="4" id="KW-0418">Kinase</keyword>
<proteinExistence type="inferred from homology"/>
<accession>A0A498R9Q4</accession>
<feature type="domain" description="Four-carbon acid sugar kinase nucleotide binding" evidence="8">
    <location>
        <begin position="250"/>
        <end position="418"/>
    </location>
</feature>
<dbReference type="Gene3D" id="3.40.980.20">
    <property type="entry name" value="Four-carbon acid sugar kinase, nucleotide binding domain"/>
    <property type="match status" value="1"/>
</dbReference>
<evidence type="ECO:0000256" key="5">
    <source>
        <dbReference type="ARBA" id="ARBA00022840"/>
    </source>
</evidence>
<sequence>MIKMAVIADDLTGANDTAVQFAKFGITSCVLLDAIGQNGLSDSADVLVLDTDSRAATPAVAYDKVQRVCQTLQAAGVRKVYKKVDSTLRGNLGAEIEAAADIFQPELIVIAPAFPGNNRITIGSYHLLNQMPVSWTEIAEDPKSPVRESRLPELLKQQTKCKVGFIPLPVVTEGITAIQAAIATRLNLGEKWLVFDAVTDDNLRQIAAAAMVYNRVLWVGSAGLAERLPELYGWQSDSKSHNTPVGGPVLIVAGSVSRITRKQIEIFLQQSATRLIEVNASAVLNDWYKEVERCVLTVNELFMAGNDVVIASAVAADAVDSAVTAGGRFGLDKNEISNRIAVVLGHIAFELAKKIQLAGMVLTGGDTAVNVCRALGAGSLEILAEVVPGIPIGRLNGGPFSGMRVVTKAGAFGDDRALIKGAQAIKGKGDEEQERE</sequence>
<keyword evidence="2" id="KW-0808">Transferase</keyword>
<dbReference type="Pfam" id="PF07005">
    <property type="entry name" value="SBD_N"/>
    <property type="match status" value="1"/>
</dbReference>
<evidence type="ECO:0000256" key="1">
    <source>
        <dbReference type="ARBA" id="ARBA00005715"/>
    </source>
</evidence>
<dbReference type="OrthoDB" id="9778478at2"/>
<evidence type="ECO:0000256" key="3">
    <source>
        <dbReference type="ARBA" id="ARBA00022741"/>
    </source>
</evidence>
<dbReference type="Gene3D" id="3.40.50.10840">
    <property type="entry name" value="Putative sugar-binding, N-terminal domain"/>
    <property type="match status" value="1"/>
</dbReference>
<evidence type="ECO:0000259" key="8">
    <source>
        <dbReference type="Pfam" id="PF17042"/>
    </source>
</evidence>
<evidence type="ECO:0000256" key="4">
    <source>
        <dbReference type="ARBA" id="ARBA00022777"/>
    </source>
</evidence>
<feature type="domain" description="Four-carbon acid sugar kinase N-terminal" evidence="7">
    <location>
        <begin position="4"/>
        <end position="228"/>
    </location>
</feature>
<name>A0A498R9Q4_9FIRM</name>
<dbReference type="Proteomes" id="UP000277811">
    <property type="component" value="Unassembled WGS sequence"/>
</dbReference>
<keyword evidence="3" id="KW-0547">Nucleotide-binding</keyword>
<dbReference type="AlphaFoldDB" id="A0A498R9Q4"/>
<reference evidence="9 10" key="1">
    <citation type="submission" date="2018-06" db="EMBL/GenBank/DDBJ databases">
        <authorList>
            <person name="Strepis N."/>
        </authorList>
    </citation>
    <scope>NUCLEOTIDE SEQUENCE [LARGE SCALE GENOMIC DNA]</scope>
    <source>
        <strain evidence="9">LUCI</strain>
    </source>
</reference>
<organism evidence="9 10">
    <name type="scientific">Lucifera butyrica</name>
    <dbReference type="NCBI Taxonomy" id="1351585"/>
    <lineage>
        <taxon>Bacteria</taxon>
        <taxon>Bacillati</taxon>
        <taxon>Bacillota</taxon>
        <taxon>Negativicutes</taxon>
        <taxon>Veillonellales</taxon>
        <taxon>Veillonellaceae</taxon>
        <taxon>Lucifera</taxon>
    </lineage>
</organism>
<gene>
    <name evidence="9" type="ORF">LUCI_2952</name>
</gene>
<keyword evidence="5" id="KW-0067">ATP-binding</keyword>
<keyword evidence="6" id="KW-0119">Carbohydrate metabolism</keyword>
<dbReference type="InterPro" id="IPR031475">
    <property type="entry name" value="NBD_C"/>
</dbReference>
<evidence type="ECO:0000259" key="7">
    <source>
        <dbReference type="Pfam" id="PF07005"/>
    </source>
</evidence>
<dbReference type="GO" id="GO:0005524">
    <property type="term" value="F:ATP binding"/>
    <property type="evidence" value="ECO:0007669"/>
    <property type="project" value="UniProtKB-KW"/>
</dbReference>
<dbReference type="Pfam" id="PF17042">
    <property type="entry name" value="NBD_C"/>
    <property type="match status" value="1"/>
</dbReference>
<evidence type="ECO:0000313" key="10">
    <source>
        <dbReference type="Proteomes" id="UP000277811"/>
    </source>
</evidence>
<dbReference type="SUPFAM" id="SSF142764">
    <property type="entry name" value="YgbK-like"/>
    <property type="match status" value="1"/>
</dbReference>
<dbReference type="InterPro" id="IPR042213">
    <property type="entry name" value="NBD_C_sf"/>
</dbReference>
<dbReference type="EMBL" id="UPPP01000078">
    <property type="protein sequence ID" value="VBB07687.1"/>
    <property type="molecule type" value="Genomic_DNA"/>
</dbReference>
<evidence type="ECO:0000256" key="2">
    <source>
        <dbReference type="ARBA" id="ARBA00022679"/>
    </source>
</evidence>
<dbReference type="InterPro" id="IPR010737">
    <property type="entry name" value="4-carb_acid_sugar_kinase_N"/>
</dbReference>
<protein>
    <recommendedName>
        <fullName evidence="11">Four-carbon acid sugar kinase family protein</fullName>
    </recommendedName>
</protein>
<dbReference type="GO" id="GO:0016301">
    <property type="term" value="F:kinase activity"/>
    <property type="evidence" value="ECO:0007669"/>
    <property type="project" value="UniProtKB-KW"/>
</dbReference>
<evidence type="ECO:0000256" key="6">
    <source>
        <dbReference type="ARBA" id="ARBA00023277"/>
    </source>
</evidence>
<comment type="similarity">
    <text evidence="1">Belongs to the four-carbon acid sugar kinase family.</text>
</comment>
<evidence type="ECO:0008006" key="11">
    <source>
        <dbReference type="Google" id="ProtNLM"/>
    </source>
</evidence>
<evidence type="ECO:0000313" key="9">
    <source>
        <dbReference type="EMBL" id="VBB07687.1"/>
    </source>
</evidence>
<keyword evidence="10" id="KW-1185">Reference proteome</keyword>
<dbReference type="InterPro" id="IPR037051">
    <property type="entry name" value="4-carb_acid_sugar_kinase_N_sf"/>
</dbReference>